<dbReference type="Proteomes" id="UP001530315">
    <property type="component" value="Unassembled WGS sequence"/>
</dbReference>
<evidence type="ECO:0000313" key="4">
    <source>
        <dbReference type="Proteomes" id="UP001530315"/>
    </source>
</evidence>
<organism evidence="3 4">
    <name type="scientific">Stephanodiscus triporus</name>
    <dbReference type="NCBI Taxonomy" id="2934178"/>
    <lineage>
        <taxon>Eukaryota</taxon>
        <taxon>Sar</taxon>
        <taxon>Stramenopiles</taxon>
        <taxon>Ochrophyta</taxon>
        <taxon>Bacillariophyta</taxon>
        <taxon>Coscinodiscophyceae</taxon>
        <taxon>Thalassiosirophycidae</taxon>
        <taxon>Stephanodiscales</taxon>
        <taxon>Stephanodiscaceae</taxon>
        <taxon>Stephanodiscus</taxon>
    </lineage>
</organism>
<gene>
    <name evidence="3" type="ORF">ACHAW5_010297</name>
</gene>
<evidence type="ECO:0008006" key="5">
    <source>
        <dbReference type="Google" id="ProtNLM"/>
    </source>
</evidence>
<proteinExistence type="predicted"/>
<keyword evidence="2" id="KW-0812">Transmembrane</keyword>
<dbReference type="EMBL" id="JALLAZ020001612">
    <property type="protein sequence ID" value="KAL3771123.1"/>
    <property type="molecule type" value="Genomic_DNA"/>
</dbReference>
<name>A0ABD3N4T3_9STRA</name>
<feature type="transmembrane region" description="Helical" evidence="2">
    <location>
        <begin position="27"/>
        <end position="49"/>
    </location>
</feature>
<dbReference type="SUPFAM" id="SSF103473">
    <property type="entry name" value="MFS general substrate transporter"/>
    <property type="match status" value="1"/>
</dbReference>
<keyword evidence="4" id="KW-1185">Reference proteome</keyword>
<feature type="compositionally biased region" description="Basic and acidic residues" evidence="1">
    <location>
        <begin position="211"/>
        <end position="225"/>
    </location>
</feature>
<evidence type="ECO:0000256" key="2">
    <source>
        <dbReference type="SAM" id="Phobius"/>
    </source>
</evidence>
<evidence type="ECO:0000256" key="1">
    <source>
        <dbReference type="SAM" id="MobiDB-lite"/>
    </source>
</evidence>
<feature type="transmembrane region" description="Helical" evidence="2">
    <location>
        <begin position="58"/>
        <end position="77"/>
    </location>
</feature>
<evidence type="ECO:0000313" key="3">
    <source>
        <dbReference type="EMBL" id="KAL3771123.1"/>
    </source>
</evidence>
<protein>
    <recommendedName>
        <fullName evidence="5">Major facilitator superfamily (MFS) profile domain-containing protein</fullName>
    </recommendedName>
</protein>
<keyword evidence="2" id="KW-0472">Membrane</keyword>
<dbReference type="InterPro" id="IPR036259">
    <property type="entry name" value="MFS_trans_sf"/>
</dbReference>
<reference evidence="3 4" key="1">
    <citation type="submission" date="2024-10" db="EMBL/GenBank/DDBJ databases">
        <title>Updated reference genomes for cyclostephanoid diatoms.</title>
        <authorList>
            <person name="Roberts W.R."/>
            <person name="Alverson A.J."/>
        </authorList>
    </citation>
    <scope>NUCLEOTIDE SEQUENCE [LARGE SCALE GENOMIC DNA]</scope>
    <source>
        <strain evidence="3 4">AJA276-08</strain>
    </source>
</reference>
<dbReference type="AlphaFoldDB" id="A0ABD3N4T3"/>
<feature type="transmembrane region" description="Helical" evidence="2">
    <location>
        <begin position="109"/>
        <end position="132"/>
    </location>
</feature>
<comment type="caution">
    <text evidence="3">The sequence shown here is derived from an EMBL/GenBank/DDBJ whole genome shotgun (WGS) entry which is preliminary data.</text>
</comment>
<sequence>MGGACTFTVLVAYSLIADGISRDNLALLNLLFGSCVYLGGALTSLSLLLDGGLGWRGTLTAIGGCGAVVIATAGLLLPSNGDRDGKNEHEVKEGLALPNSMKQIYVFEYAVINAFITGAVGMSSGILGGYIADSLGARGFNVINLPVALRRGGIGSPSGHSHHRIGRMLDSPSTGPLLRMMATATLVAPFHSAVACGARDLPPHQDQAGHGNDRNSDGKRADVHQGGDGGSGRRIGRGCSDERHVGNPLPPSYMDIAELVKRVEEQIRTCPVDPLIDTNITMEMASSLCFHGIELP</sequence>
<accession>A0ABD3N4T3</accession>
<feature type="region of interest" description="Disordered" evidence="1">
    <location>
        <begin position="198"/>
        <end position="250"/>
    </location>
</feature>
<keyword evidence="2" id="KW-1133">Transmembrane helix</keyword>